<dbReference type="EMBL" id="SSTE01019881">
    <property type="protein sequence ID" value="KAA0035996.1"/>
    <property type="molecule type" value="Genomic_DNA"/>
</dbReference>
<dbReference type="InterPro" id="IPR013103">
    <property type="entry name" value="RVT_2"/>
</dbReference>
<dbReference type="GO" id="GO:0046872">
    <property type="term" value="F:metal ion binding"/>
    <property type="evidence" value="ECO:0007669"/>
    <property type="project" value="UniProtKB-KW"/>
</dbReference>
<dbReference type="InterPro" id="IPR057670">
    <property type="entry name" value="SH3_retrovirus"/>
</dbReference>
<protein>
    <submittedName>
        <fullName evidence="4">Gag-pol polyprotein</fullName>
    </submittedName>
</protein>
<dbReference type="InterPro" id="IPR025724">
    <property type="entry name" value="GAG-pre-integrase_dom"/>
</dbReference>
<proteinExistence type="predicted"/>
<dbReference type="GO" id="GO:0016787">
    <property type="term" value="F:hydrolase activity"/>
    <property type="evidence" value="ECO:0007669"/>
    <property type="project" value="UniProtKB-KW"/>
</dbReference>
<evidence type="ECO:0000313" key="5">
    <source>
        <dbReference type="Proteomes" id="UP000321393"/>
    </source>
</evidence>
<sequence length="568" mass="64593">MNGSRQVDNCYHWISNNSKVCHSTKEDQTWLWHRMLGHINLKSIDRAVKNDVVIGVPNIDQEKGVKILRIRSDHGKEFKNEDLHNFCNSEGIHHEYSALITPQQNEVVERKNRTLQEMARIIIHAKSLPLHFWAEAINIACHIHIRITTRSGSNVTLYELWKGRKPNVKYFHIFERTCYILADREYHRKWDAKSEQGLFLGSSQNSRAYKVFNNRTETVMETINIVVNDSEYTNKKIDDEEDETPKVTLAPTSTPADVSKADIETTNSNLCSKYTSKEAVVEGTLPIPSSHVWKNHPSSSIIGDPSAGITTRKKDKIDYSKMIIDLCYTSAIEPTSVEAALKDEYWINAMQEELVQFKRNNVWTLVPKPNGVNIIGTKWVFKNKTDESGCVTRNKACLVAQGYAQIEGVDFDEIFVPVTRLEAIRLLLGISCIHKFKLYQMDVKSTFLNGYLNEEVYVAQPKGGFPKALVDNFIDIMKSEFEMSMSDPRTSHLTAIKRIIKYVHGTTDFGILYSYDTTSILVGYCDADWAGSADDRKSTSGGCFFLGNNLISWFSKKQNCVSLSKAEA</sequence>
<evidence type="ECO:0000259" key="3">
    <source>
        <dbReference type="PROSITE" id="PS50994"/>
    </source>
</evidence>
<evidence type="ECO:0000256" key="1">
    <source>
        <dbReference type="ARBA" id="ARBA00022723"/>
    </source>
</evidence>
<dbReference type="PANTHER" id="PTHR42648:SF21">
    <property type="entry name" value="CYSTEINE-RICH RLK (RECEPTOR-LIKE PROTEIN KINASE) 8"/>
    <property type="match status" value="1"/>
</dbReference>
<dbReference type="GO" id="GO:0003676">
    <property type="term" value="F:nucleic acid binding"/>
    <property type="evidence" value="ECO:0007669"/>
    <property type="project" value="InterPro"/>
</dbReference>
<dbReference type="InterPro" id="IPR039537">
    <property type="entry name" value="Retrotran_Ty1/copia-like"/>
</dbReference>
<dbReference type="PANTHER" id="PTHR42648">
    <property type="entry name" value="TRANSPOSASE, PUTATIVE-RELATED"/>
    <property type="match status" value="1"/>
</dbReference>
<organism evidence="4 5">
    <name type="scientific">Cucumis melo var. makuwa</name>
    <name type="common">Oriental melon</name>
    <dbReference type="NCBI Taxonomy" id="1194695"/>
    <lineage>
        <taxon>Eukaryota</taxon>
        <taxon>Viridiplantae</taxon>
        <taxon>Streptophyta</taxon>
        <taxon>Embryophyta</taxon>
        <taxon>Tracheophyta</taxon>
        <taxon>Spermatophyta</taxon>
        <taxon>Magnoliopsida</taxon>
        <taxon>eudicotyledons</taxon>
        <taxon>Gunneridae</taxon>
        <taxon>Pentapetalae</taxon>
        <taxon>rosids</taxon>
        <taxon>fabids</taxon>
        <taxon>Cucurbitales</taxon>
        <taxon>Cucurbitaceae</taxon>
        <taxon>Benincaseae</taxon>
        <taxon>Cucumis</taxon>
    </lineage>
</organism>
<dbReference type="AlphaFoldDB" id="A0A5A7T197"/>
<dbReference type="Pfam" id="PF07727">
    <property type="entry name" value="RVT_2"/>
    <property type="match status" value="1"/>
</dbReference>
<keyword evidence="1" id="KW-0479">Metal-binding</keyword>
<reference evidence="4 5" key="1">
    <citation type="submission" date="2019-08" db="EMBL/GenBank/DDBJ databases">
        <title>Draft genome sequences of two oriental melons (Cucumis melo L. var makuwa).</title>
        <authorList>
            <person name="Kwon S.-Y."/>
        </authorList>
    </citation>
    <scope>NUCLEOTIDE SEQUENCE [LARGE SCALE GENOMIC DNA]</scope>
    <source>
        <strain evidence="5">cv. SW 3</strain>
        <tissue evidence="4">Leaf</tissue>
    </source>
</reference>
<gene>
    <name evidence="4" type="ORF">E6C27_scaffold56G002100</name>
</gene>
<dbReference type="Pfam" id="PF25597">
    <property type="entry name" value="SH3_retrovirus"/>
    <property type="match status" value="1"/>
</dbReference>
<dbReference type="Pfam" id="PF13976">
    <property type="entry name" value="gag_pre-integrs"/>
    <property type="match status" value="1"/>
</dbReference>
<evidence type="ECO:0000256" key="2">
    <source>
        <dbReference type="ARBA" id="ARBA00022801"/>
    </source>
</evidence>
<dbReference type="GO" id="GO:0015074">
    <property type="term" value="P:DNA integration"/>
    <property type="evidence" value="ECO:0007669"/>
    <property type="project" value="InterPro"/>
</dbReference>
<dbReference type="InterPro" id="IPR036397">
    <property type="entry name" value="RNaseH_sf"/>
</dbReference>
<name>A0A5A7T197_CUCMM</name>
<dbReference type="Proteomes" id="UP000321393">
    <property type="component" value="Unassembled WGS sequence"/>
</dbReference>
<dbReference type="STRING" id="1194695.A0A5A7T197"/>
<accession>A0A5A7T197</accession>
<dbReference type="InterPro" id="IPR001584">
    <property type="entry name" value="Integrase_cat-core"/>
</dbReference>
<dbReference type="CDD" id="cd09272">
    <property type="entry name" value="RNase_HI_RT_Ty1"/>
    <property type="match status" value="1"/>
</dbReference>
<evidence type="ECO:0000313" key="4">
    <source>
        <dbReference type="EMBL" id="KAA0035996.1"/>
    </source>
</evidence>
<dbReference type="OrthoDB" id="1655270at2759"/>
<dbReference type="InterPro" id="IPR012337">
    <property type="entry name" value="RNaseH-like_sf"/>
</dbReference>
<feature type="domain" description="Integrase catalytic" evidence="3">
    <location>
        <begin position="70"/>
        <end position="165"/>
    </location>
</feature>
<comment type="caution">
    <text evidence="4">The sequence shown here is derived from an EMBL/GenBank/DDBJ whole genome shotgun (WGS) entry which is preliminary data.</text>
</comment>
<keyword evidence="2" id="KW-0378">Hydrolase</keyword>
<dbReference type="Gene3D" id="3.30.420.10">
    <property type="entry name" value="Ribonuclease H-like superfamily/Ribonuclease H"/>
    <property type="match status" value="1"/>
</dbReference>
<dbReference type="SUPFAM" id="SSF53098">
    <property type="entry name" value="Ribonuclease H-like"/>
    <property type="match status" value="1"/>
</dbReference>
<dbReference type="PROSITE" id="PS50994">
    <property type="entry name" value="INTEGRASE"/>
    <property type="match status" value="1"/>
</dbReference>